<dbReference type="SMART" id="SM01057">
    <property type="entry name" value="Carb_anhydrase"/>
    <property type="match status" value="1"/>
</dbReference>
<feature type="non-terminal residue" evidence="3">
    <location>
        <position position="1"/>
    </location>
</feature>
<comment type="similarity">
    <text evidence="1">Belongs to the alpha-carbonic anhydrase family.</text>
</comment>
<dbReference type="InterPro" id="IPR036398">
    <property type="entry name" value="CA_dom_sf"/>
</dbReference>
<dbReference type="Gene3D" id="3.10.200.10">
    <property type="entry name" value="Alpha carbonic anhydrase"/>
    <property type="match status" value="1"/>
</dbReference>
<comment type="caution">
    <text evidence="3">The sequence shown here is derived from an EMBL/GenBank/DDBJ whole genome shotgun (WGS) entry which is preliminary data.</text>
</comment>
<dbReference type="InterPro" id="IPR023561">
    <property type="entry name" value="Carbonic_anhydrase_a-class"/>
</dbReference>
<protein>
    <recommendedName>
        <fullName evidence="2">Alpha-carbonic anhydrase domain-containing protein</fullName>
    </recommendedName>
</protein>
<dbReference type="SUPFAM" id="SSF51069">
    <property type="entry name" value="Carbonic anhydrase"/>
    <property type="match status" value="1"/>
</dbReference>
<dbReference type="GO" id="GO:0004089">
    <property type="term" value="F:carbonate dehydratase activity"/>
    <property type="evidence" value="ECO:0007669"/>
    <property type="project" value="InterPro"/>
</dbReference>
<dbReference type="EMBL" id="CATQJA010002655">
    <property type="protein sequence ID" value="CAJ0578979.1"/>
    <property type="molecule type" value="Genomic_DNA"/>
</dbReference>
<evidence type="ECO:0000259" key="2">
    <source>
        <dbReference type="PROSITE" id="PS51144"/>
    </source>
</evidence>
<organism evidence="3 4">
    <name type="scientific">Mesorhabditis spiculigera</name>
    <dbReference type="NCBI Taxonomy" id="96644"/>
    <lineage>
        <taxon>Eukaryota</taxon>
        <taxon>Metazoa</taxon>
        <taxon>Ecdysozoa</taxon>
        <taxon>Nematoda</taxon>
        <taxon>Chromadorea</taxon>
        <taxon>Rhabditida</taxon>
        <taxon>Rhabditina</taxon>
        <taxon>Rhabditomorpha</taxon>
        <taxon>Rhabditoidea</taxon>
        <taxon>Rhabditidae</taxon>
        <taxon>Mesorhabditinae</taxon>
        <taxon>Mesorhabditis</taxon>
    </lineage>
</organism>
<feature type="domain" description="Alpha-carbonic anhydrase" evidence="2">
    <location>
        <begin position="16"/>
        <end position="269"/>
    </location>
</feature>
<dbReference type="GO" id="GO:0005737">
    <property type="term" value="C:cytoplasm"/>
    <property type="evidence" value="ECO:0007669"/>
    <property type="project" value="TreeGrafter"/>
</dbReference>
<dbReference type="Pfam" id="PF00194">
    <property type="entry name" value="Carb_anhydrase"/>
    <property type="match status" value="1"/>
</dbReference>
<proteinExistence type="inferred from homology"/>
<keyword evidence="4" id="KW-1185">Reference proteome</keyword>
<accession>A0AA36D307</accession>
<dbReference type="InterPro" id="IPR001148">
    <property type="entry name" value="CA_dom"/>
</dbReference>
<evidence type="ECO:0000256" key="1">
    <source>
        <dbReference type="ARBA" id="ARBA00010718"/>
    </source>
</evidence>
<gene>
    <name evidence="3" type="ORF">MSPICULIGERA_LOCUS17216</name>
</gene>
<name>A0AA36D307_9BILA</name>
<dbReference type="PANTHER" id="PTHR18952:SF124">
    <property type="entry name" value="CARBONIC ANHYDRASE 7"/>
    <property type="match status" value="1"/>
</dbReference>
<dbReference type="Proteomes" id="UP001177023">
    <property type="component" value="Unassembled WGS sequence"/>
</dbReference>
<dbReference type="AlphaFoldDB" id="A0AA36D307"/>
<evidence type="ECO:0000313" key="3">
    <source>
        <dbReference type="EMBL" id="CAJ0578979.1"/>
    </source>
</evidence>
<reference evidence="3" key="1">
    <citation type="submission" date="2023-06" db="EMBL/GenBank/DDBJ databases">
        <authorList>
            <person name="Delattre M."/>
        </authorList>
    </citation>
    <scope>NUCLEOTIDE SEQUENCE</scope>
    <source>
        <strain evidence="3">AF72</strain>
    </source>
</reference>
<dbReference type="GO" id="GO:0008270">
    <property type="term" value="F:zinc ion binding"/>
    <property type="evidence" value="ECO:0007669"/>
    <property type="project" value="InterPro"/>
</dbReference>
<dbReference type="PROSITE" id="PS51144">
    <property type="entry name" value="ALPHA_CA_2"/>
    <property type="match status" value="1"/>
</dbReference>
<dbReference type="PANTHER" id="PTHR18952">
    <property type="entry name" value="CARBONIC ANHYDRASE"/>
    <property type="match status" value="1"/>
</dbReference>
<sequence>MDGVSHLLHDLPDFLVDFYLHNFLPKARLFTGKMTIAKRHRQSPIDIQTDKVCCDPNVCQVQSLHIDYKLGDCVDVGCNEAGWRVNVAENCASTLTGSHLEGKYLLAQFHAHWSQDGSQGSEHTINGKPQAAEVHFVFWNTKYANIDEALEKPDGLAVVGVFIHEGKHNANYDPLLAAIKKSNEAGEPTNMCKDFTIEQLMPGSDHRDFVTYLGSLTTPPFNESVIWTIFTTPVEVSKEQLNICRQIVGCNYRPCQDLCERKILASNRV</sequence>
<dbReference type="CDD" id="cd00326">
    <property type="entry name" value="alpha_CA"/>
    <property type="match status" value="1"/>
</dbReference>
<evidence type="ECO:0000313" key="4">
    <source>
        <dbReference type="Proteomes" id="UP001177023"/>
    </source>
</evidence>